<evidence type="ECO:0000313" key="1">
    <source>
        <dbReference type="EMBL" id="MEA5445617.1"/>
    </source>
</evidence>
<dbReference type="Proteomes" id="UP001302316">
    <property type="component" value="Unassembled WGS sequence"/>
</dbReference>
<dbReference type="AlphaFoldDB" id="A0AAP6MM90"/>
<dbReference type="Gene3D" id="3.40.50.1820">
    <property type="entry name" value="alpha/beta hydrolase"/>
    <property type="match status" value="1"/>
</dbReference>
<dbReference type="EMBL" id="JAYGII010000012">
    <property type="protein sequence ID" value="MEA5445617.1"/>
    <property type="molecule type" value="Genomic_DNA"/>
</dbReference>
<dbReference type="SUPFAM" id="SSF53474">
    <property type="entry name" value="alpha/beta-Hydrolases"/>
    <property type="match status" value="1"/>
</dbReference>
<dbReference type="InterPro" id="IPR029058">
    <property type="entry name" value="AB_hydrolase_fold"/>
</dbReference>
<dbReference type="RefSeq" id="WP_346051252.1">
    <property type="nucleotide sequence ID" value="NZ_JAYGII010000012.1"/>
</dbReference>
<sequence length="245" mass="26864">MMLQNGPLLDYPLAITSHGTQLNASLSLPSTSSGLVICLRSDQTGKARERSLCEGLNAQGLATLALNTLTENEQEQAPSQAWHRFNIPRLARRITAALDWRGDEPRLSSLPTYLLATGNNAAASLVVAARHPHRIQAVICRSGRPDLAGSHLARVHAPVLFAVGERDSAGRSAMQRAVSQMRCSYRTALFAEVGAQFQESDAWPTFIELSSQWLLTQSRLPMPAQPYARHSLIFLNQMEETEASH</sequence>
<keyword evidence="2" id="KW-1185">Reference proteome</keyword>
<gene>
    <name evidence="1" type="ORF">VCB98_07290</name>
</gene>
<evidence type="ECO:0000313" key="2">
    <source>
        <dbReference type="Proteomes" id="UP001302316"/>
    </source>
</evidence>
<proteinExistence type="predicted"/>
<name>A0AAP6MM90_9GAMM</name>
<accession>A0AAP6MM90</accession>
<protein>
    <recommendedName>
        <fullName evidence="3">Hydrolase</fullName>
    </recommendedName>
</protein>
<evidence type="ECO:0008006" key="3">
    <source>
        <dbReference type="Google" id="ProtNLM"/>
    </source>
</evidence>
<organism evidence="1 2">
    <name type="scientific">Natronospira elongata</name>
    <dbReference type="NCBI Taxonomy" id="3110268"/>
    <lineage>
        <taxon>Bacteria</taxon>
        <taxon>Pseudomonadati</taxon>
        <taxon>Pseudomonadota</taxon>
        <taxon>Gammaproteobacteria</taxon>
        <taxon>Natronospirales</taxon>
        <taxon>Natronospiraceae</taxon>
        <taxon>Natronospira</taxon>
    </lineage>
</organism>
<reference evidence="1 2" key="1">
    <citation type="submission" date="2023-12" db="EMBL/GenBank/DDBJ databases">
        <title>Whole-genome sequencing of halo(alkali)philic microorganisms from hypersaline lakes.</title>
        <authorList>
            <person name="Sorokin D.Y."/>
            <person name="Merkel A.Y."/>
            <person name="Messina E."/>
            <person name="Yakimov M."/>
        </authorList>
    </citation>
    <scope>NUCLEOTIDE SEQUENCE [LARGE SCALE GENOMIC DNA]</scope>
    <source>
        <strain evidence="1 2">AB-CW1</strain>
    </source>
</reference>
<comment type="caution">
    <text evidence="1">The sequence shown here is derived from an EMBL/GenBank/DDBJ whole genome shotgun (WGS) entry which is preliminary data.</text>
</comment>